<accession>A0ABD2J058</accession>
<feature type="chain" id="PRO_5044771505" evidence="1">
    <location>
        <begin position="27"/>
        <end position="133"/>
    </location>
</feature>
<evidence type="ECO:0000313" key="3">
    <source>
        <dbReference type="Proteomes" id="UP001620645"/>
    </source>
</evidence>
<dbReference type="AlphaFoldDB" id="A0ABD2J058"/>
<keyword evidence="3" id="KW-1185">Reference proteome</keyword>
<protein>
    <submittedName>
        <fullName evidence="2">Uncharacterized protein</fullName>
    </submittedName>
</protein>
<sequence length="133" mass="14824">MPSTMPMPKVALLTLTLLPLFLLVTTEKETNDQKGNNKDVFDRLVDASHECMIKGADGFRDNLAPAVRNYFNIIKTYAQDPKTHEKVQEFVEEKVVPYAKDVANAAIPEIKKVYNASVEAAKRRQEKSGGGSQ</sequence>
<gene>
    <name evidence="2" type="ORF">niasHS_008214</name>
</gene>
<comment type="caution">
    <text evidence="2">The sequence shown here is derived from an EMBL/GenBank/DDBJ whole genome shotgun (WGS) entry which is preliminary data.</text>
</comment>
<keyword evidence="1" id="KW-0732">Signal</keyword>
<dbReference type="EMBL" id="JBICCN010000246">
    <property type="protein sequence ID" value="KAL3083852.1"/>
    <property type="molecule type" value="Genomic_DNA"/>
</dbReference>
<reference evidence="2 3" key="1">
    <citation type="submission" date="2024-10" db="EMBL/GenBank/DDBJ databases">
        <authorList>
            <person name="Kim D."/>
        </authorList>
    </citation>
    <scope>NUCLEOTIDE SEQUENCE [LARGE SCALE GENOMIC DNA]</scope>
    <source>
        <strain evidence="2">Taebaek</strain>
    </source>
</reference>
<organism evidence="2 3">
    <name type="scientific">Heterodera schachtii</name>
    <name type="common">Sugarbeet cyst nematode worm</name>
    <name type="synonym">Tylenchus schachtii</name>
    <dbReference type="NCBI Taxonomy" id="97005"/>
    <lineage>
        <taxon>Eukaryota</taxon>
        <taxon>Metazoa</taxon>
        <taxon>Ecdysozoa</taxon>
        <taxon>Nematoda</taxon>
        <taxon>Chromadorea</taxon>
        <taxon>Rhabditida</taxon>
        <taxon>Tylenchina</taxon>
        <taxon>Tylenchomorpha</taxon>
        <taxon>Tylenchoidea</taxon>
        <taxon>Heteroderidae</taxon>
        <taxon>Heteroderinae</taxon>
        <taxon>Heterodera</taxon>
    </lineage>
</organism>
<evidence type="ECO:0000256" key="1">
    <source>
        <dbReference type="SAM" id="SignalP"/>
    </source>
</evidence>
<feature type="signal peptide" evidence="1">
    <location>
        <begin position="1"/>
        <end position="26"/>
    </location>
</feature>
<dbReference type="Proteomes" id="UP001620645">
    <property type="component" value="Unassembled WGS sequence"/>
</dbReference>
<proteinExistence type="predicted"/>
<evidence type="ECO:0000313" key="2">
    <source>
        <dbReference type="EMBL" id="KAL3083852.1"/>
    </source>
</evidence>
<name>A0ABD2J058_HETSC</name>